<dbReference type="Proteomes" id="UP000075787">
    <property type="component" value="Unassembled WGS sequence"/>
</dbReference>
<dbReference type="OrthoDB" id="9797162at2"/>
<dbReference type="SUPFAM" id="SSF48371">
    <property type="entry name" value="ARM repeat"/>
    <property type="match status" value="1"/>
</dbReference>
<dbReference type="InterPro" id="IPR016024">
    <property type="entry name" value="ARM-type_fold"/>
</dbReference>
<reference evidence="1 2" key="1">
    <citation type="submission" date="2015-12" db="EMBL/GenBank/DDBJ databases">
        <title>Genome sequence of Tistrella mobilis MCCC 1A02139.</title>
        <authorList>
            <person name="Lu L."/>
            <person name="Lai Q."/>
            <person name="Shao Z."/>
            <person name="Qian P."/>
        </authorList>
    </citation>
    <scope>NUCLEOTIDE SEQUENCE [LARGE SCALE GENOMIC DNA]</scope>
    <source>
        <strain evidence="1 2">MCCC 1A02139</strain>
    </source>
</reference>
<dbReference type="RefSeq" id="WP_062761713.1">
    <property type="nucleotide sequence ID" value="NZ_CP121045.1"/>
</dbReference>
<accession>A0A162LTB8</accession>
<sequence length="249" mass="27016">MKPTALSPDRHAALNAGEVAATTLAECLAVDFAILMRSVFPDAGGQVLQAMDAAAALGISRRMALAAELIIGRYGPEVTLHLADHPSDTVRGWACFAVGRTAPADHDLWREAIRPFADDGHFGVREWAWLAIRDRIAADIPGAIAALMPWTAETSPRLRRFASEATRPRGVWCAHLKPLKADPTPGFALLEPLKADPETYVQDSVGNWLNDAAKDRPETVLALTGRWQTESPCPATARICRRGLRSIRA</sequence>
<dbReference type="EMBL" id="LPZR01000034">
    <property type="protein sequence ID" value="KYO57006.1"/>
    <property type="molecule type" value="Genomic_DNA"/>
</dbReference>
<proteinExistence type="predicted"/>
<dbReference type="Gene3D" id="1.25.40.290">
    <property type="entry name" value="ARM repeat domains"/>
    <property type="match status" value="1"/>
</dbReference>
<gene>
    <name evidence="1" type="ORF">AUP44_21215</name>
</gene>
<evidence type="ECO:0000313" key="1">
    <source>
        <dbReference type="EMBL" id="KYO57006.1"/>
    </source>
</evidence>
<protein>
    <submittedName>
        <fullName evidence="1">DNA alkylation repair protein</fullName>
    </submittedName>
</protein>
<dbReference type="GeneID" id="97240069"/>
<evidence type="ECO:0000313" key="2">
    <source>
        <dbReference type="Proteomes" id="UP000075787"/>
    </source>
</evidence>
<name>A0A162LTB8_9PROT</name>
<organism evidence="1 2">
    <name type="scientific">Tistrella mobilis</name>
    <dbReference type="NCBI Taxonomy" id="171437"/>
    <lineage>
        <taxon>Bacteria</taxon>
        <taxon>Pseudomonadati</taxon>
        <taxon>Pseudomonadota</taxon>
        <taxon>Alphaproteobacteria</taxon>
        <taxon>Geminicoccales</taxon>
        <taxon>Geminicoccaceae</taxon>
        <taxon>Tistrella</taxon>
    </lineage>
</organism>
<dbReference type="AlphaFoldDB" id="A0A162LTB8"/>
<comment type="caution">
    <text evidence="1">The sequence shown here is derived from an EMBL/GenBank/DDBJ whole genome shotgun (WGS) entry which is preliminary data.</text>
</comment>